<gene>
    <name evidence="3" type="ORF">SAMN05216201_101286</name>
</gene>
<accession>A0A1H6S8A4</accession>
<dbReference type="STRING" id="915471.SAMN05216201_101286"/>
<keyword evidence="2" id="KW-1133">Transmembrane helix</keyword>
<organism evidence="3 4">
    <name type="scientific">Pseudomonas linyingensis</name>
    <dbReference type="NCBI Taxonomy" id="915471"/>
    <lineage>
        <taxon>Bacteria</taxon>
        <taxon>Pseudomonadati</taxon>
        <taxon>Pseudomonadota</taxon>
        <taxon>Gammaproteobacteria</taxon>
        <taxon>Pseudomonadales</taxon>
        <taxon>Pseudomonadaceae</taxon>
        <taxon>Pseudomonas</taxon>
    </lineage>
</organism>
<protein>
    <submittedName>
        <fullName evidence="3">Uncharacterized protein</fullName>
    </submittedName>
</protein>
<feature type="coiled-coil region" evidence="1">
    <location>
        <begin position="61"/>
        <end position="116"/>
    </location>
</feature>
<reference evidence="4" key="1">
    <citation type="submission" date="2016-10" db="EMBL/GenBank/DDBJ databases">
        <authorList>
            <person name="Varghese N."/>
            <person name="Submissions S."/>
        </authorList>
    </citation>
    <scope>NUCLEOTIDE SEQUENCE [LARGE SCALE GENOMIC DNA]</scope>
    <source>
        <strain evidence="4">LMG 25967</strain>
    </source>
</reference>
<evidence type="ECO:0000256" key="2">
    <source>
        <dbReference type="SAM" id="Phobius"/>
    </source>
</evidence>
<evidence type="ECO:0000313" key="4">
    <source>
        <dbReference type="Proteomes" id="UP000242930"/>
    </source>
</evidence>
<keyword evidence="1" id="KW-0175">Coiled coil</keyword>
<sequence length="120" mass="13944">MPMLWPRTRKPSTRELLRAEHRLQLARAGRPWQWALFLVLCLIGAALLLRLDDSGARERQLAALAVENRSLAAALEQARLQQREAQATEEQLLRRNAQLSAQIKRLQTDLAFFRQQKKRH</sequence>
<dbReference type="AlphaFoldDB" id="A0A1H6S8A4"/>
<evidence type="ECO:0000256" key="1">
    <source>
        <dbReference type="SAM" id="Coils"/>
    </source>
</evidence>
<keyword evidence="2" id="KW-0472">Membrane</keyword>
<keyword evidence="4" id="KW-1185">Reference proteome</keyword>
<proteinExistence type="predicted"/>
<dbReference type="EMBL" id="FNZE01000001">
    <property type="protein sequence ID" value="SEI63016.1"/>
    <property type="molecule type" value="Genomic_DNA"/>
</dbReference>
<feature type="transmembrane region" description="Helical" evidence="2">
    <location>
        <begin position="32"/>
        <end position="51"/>
    </location>
</feature>
<dbReference type="RefSeq" id="WP_244517084.1">
    <property type="nucleotide sequence ID" value="NZ_FNZE01000001.1"/>
</dbReference>
<dbReference type="Proteomes" id="UP000242930">
    <property type="component" value="Unassembled WGS sequence"/>
</dbReference>
<name>A0A1H6S8A4_9PSED</name>
<evidence type="ECO:0000313" key="3">
    <source>
        <dbReference type="EMBL" id="SEI63016.1"/>
    </source>
</evidence>
<keyword evidence="2" id="KW-0812">Transmembrane</keyword>